<dbReference type="EMBL" id="FM211054">
    <property type="protein sequence ID" value="CAR67319.1"/>
    <property type="molecule type" value="Genomic_DNA"/>
</dbReference>
<dbReference type="EMBL" id="FM162591">
    <property type="protein sequence ID" value="CAQ82521.1"/>
    <property type="molecule type" value="Genomic_DNA"/>
</dbReference>
<evidence type="ECO:0000313" key="1">
    <source>
        <dbReference type="EMBL" id="CAQ82521.1"/>
    </source>
</evidence>
<dbReference type="STRING" id="291112.PAU_00428"/>
<name>B6VMD9_PHOAA</name>
<reference evidence="2" key="3">
    <citation type="submission" date="2008-09" db="EMBL/GenBank/DDBJ databases">
        <authorList>
            <person name="Thomson N.R."/>
        </authorList>
    </citation>
    <scope>NUCLEOTIDE SEQUENCE</scope>
    <source>
        <strain evidence="2">ATCC 43949</strain>
    </source>
</reference>
<dbReference type="Gene3D" id="1.10.3540.10">
    <property type="entry name" value="uncharacterized protein from magnetospirillum magneticum domain"/>
    <property type="match status" value="1"/>
</dbReference>
<dbReference type="KEGG" id="pay:PAU_00428"/>
<protein>
    <submittedName>
        <fullName evidence="2">Uncharacterized protein</fullName>
    </submittedName>
</protein>
<reference evidence="2" key="1">
    <citation type="journal article" date="2008" name="Proc. Natl. Acad. Sci. U.S.A.">
        <title>Rapid virulence annotation (RVA): identification of virulence factors using a bacterial genome library and multiple invertebrate hosts.</title>
        <authorList>
            <person name="Waterfield N.R."/>
            <person name="Sanchez-Contreras M."/>
            <person name="Eleftherianos I."/>
            <person name="Dowling A."/>
            <person name="Wilkinson P."/>
            <person name="Parkhill J."/>
            <person name="Thomson N."/>
            <person name="Reynolds S.E."/>
            <person name="Bode H.B."/>
            <person name="Dorus S."/>
            <person name="Ffrench-Constant R.H."/>
        </authorList>
    </citation>
    <scope>NUCLEOTIDE SEQUENCE</scope>
    <source>
        <strain evidence="2">ATCC 43949</strain>
    </source>
</reference>
<organism evidence="2">
    <name type="scientific">Photorhabdus asymbiotica subsp. asymbiotica (strain ATCC 43949 / 3105-77)</name>
    <name type="common">Xenorhabdus luminescens (strain 2)</name>
    <dbReference type="NCBI Taxonomy" id="553480"/>
    <lineage>
        <taxon>Bacteria</taxon>
        <taxon>Pseudomonadati</taxon>
        <taxon>Pseudomonadota</taxon>
        <taxon>Gammaproteobacteria</taxon>
        <taxon>Enterobacterales</taxon>
        <taxon>Morganellaceae</taxon>
        <taxon>Photorhabdus</taxon>
    </lineage>
</organism>
<gene>
    <name evidence="2" type="primary">orf24</name>
    <name evidence="1" type="ordered locus">PAU_00428</name>
    <name evidence="2" type="ORF">PA-RVA12-2467</name>
</gene>
<dbReference type="Proteomes" id="UP000002747">
    <property type="component" value="Chromosome"/>
</dbReference>
<dbReference type="InterPro" id="IPR014948">
    <property type="entry name" value="BrxA"/>
</dbReference>
<evidence type="ECO:0000313" key="3">
    <source>
        <dbReference type="Proteomes" id="UP000002747"/>
    </source>
</evidence>
<dbReference type="AlphaFoldDB" id="B6VMD9"/>
<dbReference type="InterPro" id="IPR023137">
    <property type="entry name" value="BrxA_sf"/>
</dbReference>
<proteinExistence type="predicted"/>
<dbReference type="eggNOG" id="ENOG502ZBV7">
    <property type="taxonomic scope" value="Bacteria"/>
</dbReference>
<dbReference type="Pfam" id="PF08849">
    <property type="entry name" value="BrxA"/>
    <property type="match status" value="1"/>
</dbReference>
<evidence type="ECO:0000313" key="2">
    <source>
        <dbReference type="EMBL" id="CAR67319.1"/>
    </source>
</evidence>
<reference evidence="1" key="2">
    <citation type="submission" date="2008-05" db="EMBL/GenBank/DDBJ databases">
        <authorList>
            <person name="Crossman L.C."/>
        </authorList>
    </citation>
    <scope>NUCLEOTIDE SEQUENCE</scope>
    <source>
        <strain evidence="1">ATCC43949</strain>
    </source>
</reference>
<accession>B6VMD9</accession>
<sequence>MDDIDLIKASTTTFSNFTKYITKAGYFLTLVTNDMKYDKTWIGDLLGGSLMSRESCLIAEVMLQSPSKEQWQRHLVTENILQTSSERTAIRYARTLRLRLSMLDSQGLELVVHGGERERQQCLMVALMLQSPVVAAFISSVVNDAKRQFRESLPANVWAVFVEDQRRVHPELASFSESSLRKMGNNAIKALSEARYLDAPCRRHLQTVFLLPEVHDLLVRLERSDLIPLMEGKQ</sequence>
<reference evidence="1 3" key="4">
    <citation type="journal article" date="2009" name="BMC Genomics">
        <title>Comparative genomics of the emerging human pathogen Photorhabdus asymbiotica with the insect pathogen Photorhabdus luminescens.</title>
        <authorList>
            <person name="Wilkinson P."/>
            <person name="Waterfield N.R."/>
            <person name="Crossman L."/>
            <person name="Corton C."/>
            <person name="Sanchez-Contreras M."/>
            <person name="Vlisidou I."/>
            <person name="Barron A."/>
            <person name="Bignell A."/>
            <person name="Clark L."/>
            <person name="Ormond D."/>
            <person name="Mayho M."/>
            <person name="Bason N."/>
            <person name="Smith F."/>
            <person name="Simmonds M."/>
            <person name="Churcher C."/>
            <person name="Harris D."/>
            <person name="Thompson N.R."/>
            <person name="Quail M."/>
            <person name="Parkhill J."/>
            <person name="ffrench-Constant R.H."/>
        </authorList>
    </citation>
    <scope>NUCLEOTIDE SEQUENCE [LARGE SCALE GENOMIC DNA]</scope>
    <source>
        <strain evidence="3">ATCC 43949 / 3105-77</strain>
        <strain evidence="1">ATCC43949</strain>
    </source>
</reference>
<accession>C7BJ17</accession>